<protein>
    <submittedName>
        <fullName evidence="1">Uncharacterized protein</fullName>
    </submittedName>
</protein>
<proteinExistence type="predicted"/>
<reference evidence="1 2" key="1">
    <citation type="submission" date="2017-03" db="EMBL/GenBank/DDBJ databases">
        <authorList>
            <person name="Afonso C.L."/>
            <person name="Miller P.J."/>
            <person name="Scott M.A."/>
            <person name="Spackman E."/>
            <person name="Goraichik I."/>
            <person name="Dimitrov K.M."/>
            <person name="Suarez D.L."/>
            <person name="Swayne D.E."/>
        </authorList>
    </citation>
    <scope>NUCLEOTIDE SEQUENCE [LARGE SCALE GENOMIC DNA]</scope>
    <source>
        <strain evidence="1">PRJEB14757</strain>
    </source>
</reference>
<evidence type="ECO:0000313" key="2">
    <source>
        <dbReference type="Proteomes" id="UP000191931"/>
    </source>
</evidence>
<accession>A0A1W1HFQ1</accession>
<dbReference type="EMBL" id="FWEV01000209">
    <property type="protein sequence ID" value="SLM31212.1"/>
    <property type="molecule type" value="Genomic_DNA"/>
</dbReference>
<sequence length="41" mass="4737">MGTKKVGFGYNVGHLSESELFLRYRRSLNLTKLFIVYTISP</sequence>
<organism evidence="1 2">
    <name type="scientific">Desulfamplus magnetovallimortis</name>
    <dbReference type="NCBI Taxonomy" id="1246637"/>
    <lineage>
        <taxon>Bacteria</taxon>
        <taxon>Pseudomonadati</taxon>
        <taxon>Thermodesulfobacteriota</taxon>
        <taxon>Desulfobacteria</taxon>
        <taxon>Desulfobacterales</taxon>
        <taxon>Desulfobacteraceae</taxon>
        <taxon>Desulfamplus</taxon>
    </lineage>
</organism>
<keyword evidence="2" id="KW-1185">Reference proteome</keyword>
<gene>
    <name evidence="1" type="ORF">MTBBW1_2870001</name>
</gene>
<dbReference type="AlphaFoldDB" id="A0A1W1HFQ1"/>
<dbReference type="Proteomes" id="UP000191931">
    <property type="component" value="Unassembled WGS sequence"/>
</dbReference>
<name>A0A1W1HFQ1_9BACT</name>
<dbReference type="STRING" id="1246637.MTBBW1_2870001"/>
<evidence type="ECO:0000313" key="1">
    <source>
        <dbReference type="EMBL" id="SLM31212.1"/>
    </source>
</evidence>